<evidence type="ECO:0000313" key="7">
    <source>
        <dbReference type="Proteomes" id="UP000694844"/>
    </source>
</evidence>
<proteinExistence type="predicted"/>
<dbReference type="PANTHER" id="PTHR22923:SF62">
    <property type="entry name" value="CVP18"/>
    <property type="match status" value="1"/>
</dbReference>
<dbReference type="SUPFAM" id="SSF49842">
    <property type="entry name" value="TNF-like"/>
    <property type="match status" value="1"/>
</dbReference>
<evidence type="ECO:0000259" key="6">
    <source>
        <dbReference type="PROSITE" id="PS50871"/>
    </source>
</evidence>
<dbReference type="GO" id="GO:0005615">
    <property type="term" value="C:extracellular space"/>
    <property type="evidence" value="ECO:0007669"/>
    <property type="project" value="TreeGrafter"/>
</dbReference>
<dbReference type="CDD" id="cd22758">
    <property type="entry name" value="OTU_232R-like"/>
    <property type="match status" value="1"/>
</dbReference>
<dbReference type="GeneID" id="111114169"/>
<dbReference type="SUPFAM" id="SSF54001">
    <property type="entry name" value="Cysteine proteinases"/>
    <property type="match status" value="1"/>
</dbReference>
<dbReference type="Gene3D" id="2.60.120.40">
    <property type="match status" value="1"/>
</dbReference>
<dbReference type="PROSITE" id="PS50871">
    <property type="entry name" value="C1Q"/>
    <property type="match status" value="1"/>
</dbReference>
<dbReference type="RefSeq" id="XP_022308166.1">
    <property type="nucleotide sequence ID" value="XM_022452458.1"/>
</dbReference>
<feature type="region of interest" description="Disordered" evidence="5">
    <location>
        <begin position="253"/>
        <end position="298"/>
    </location>
</feature>
<dbReference type="InterPro" id="IPR038765">
    <property type="entry name" value="Papain-like_cys_pep_sf"/>
</dbReference>
<evidence type="ECO:0000256" key="3">
    <source>
        <dbReference type="ARBA" id="ARBA00022729"/>
    </source>
</evidence>
<dbReference type="Proteomes" id="UP000694844">
    <property type="component" value="Chromosome 9"/>
</dbReference>
<reference evidence="8" key="1">
    <citation type="submission" date="2025-08" db="UniProtKB">
        <authorList>
            <consortium name="RefSeq"/>
        </authorList>
    </citation>
    <scope>IDENTIFICATION</scope>
    <source>
        <tissue evidence="8">Whole sample</tissue>
    </source>
</reference>
<gene>
    <name evidence="8" type="primary">LOC111114169</name>
</gene>
<feature type="compositionally biased region" description="Basic and acidic residues" evidence="5">
    <location>
        <begin position="200"/>
        <end position="224"/>
    </location>
</feature>
<dbReference type="Gene3D" id="3.90.70.80">
    <property type="match status" value="1"/>
</dbReference>
<evidence type="ECO:0000256" key="2">
    <source>
        <dbReference type="ARBA" id="ARBA00022525"/>
    </source>
</evidence>
<evidence type="ECO:0000256" key="4">
    <source>
        <dbReference type="SAM" id="Coils"/>
    </source>
</evidence>
<dbReference type="SMART" id="SM00110">
    <property type="entry name" value="C1Q"/>
    <property type="match status" value="1"/>
</dbReference>
<feature type="region of interest" description="Disordered" evidence="5">
    <location>
        <begin position="158"/>
        <end position="241"/>
    </location>
</feature>
<sequence>MKELDIFQNDTIKVVENPNDRGNCQFASVAHQLSQFGVYRSAQQLRMDAINHIQNWRAYYGEFLTEPLDTYAEKMKCSWEFGDHITLIALAREYNVQFLVVSSAGLAHTVIVSNNNRIENNRQTLTLGHFPEHHYVSITIEKEILTQIVGEISDAQEFENGSPEVELENDSPEVEVENGSSEVEVENGSPEVLVDDDSGETGRSRAVEENRQSTKENLHLETLQRDINSNAGSETGDGPIEEGELYIVSSNTDVDSKAESETSDGQITDGESHQRSLNVDVDRKDGEANENEDISEENSQEVHIYENGGLPPEIWTLEKEIQDLKTENQVLRNDLAKLKTEIEKVKAGDDVSELGENFTVSENEEIQIRNNSVNLKTLIRNADAVAKSAMENIRMSRLAPEPVAFYAYMSNNEPNPSLHHAIIFDVVKTNVGGGYNEFSGMFTAPSSGIFVFTWTIYTGSHGQTKFHIFVNHDVFGSTFSETDNNPEDFDSDSGSMVVSLNAHDHVYMRSAMTCSTNIISSSDYARTTFAGWKIMTL</sequence>
<dbReference type="KEGG" id="cvn:111114169"/>
<protein>
    <submittedName>
        <fullName evidence="8">Uncharacterized protein LOC111114169</fullName>
    </submittedName>
</protein>
<dbReference type="PRINTS" id="PR00007">
    <property type="entry name" value="COMPLEMNTC1Q"/>
</dbReference>
<comment type="subcellular location">
    <subcellularLocation>
        <location evidence="1">Secreted</location>
    </subcellularLocation>
</comment>
<keyword evidence="2" id="KW-0964">Secreted</keyword>
<dbReference type="InterPro" id="IPR050822">
    <property type="entry name" value="Cerebellin_Synaptic_Org"/>
</dbReference>
<feature type="domain" description="C1q" evidence="6">
    <location>
        <begin position="398"/>
        <end position="537"/>
    </location>
</feature>
<dbReference type="AlphaFoldDB" id="A0A8B8BZA5"/>
<evidence type="ECO:0000256" key="1">
    <source>
        <dbReference type="ARBA" id="ARBA00004613"/>
    </source>
</evidence>
<dbReference type="InterPro" id="IPR003323">
    <property type="entry name" value="OTU_dom"/>
</dbReference>
<dbReference type="InterPro" id="IPR001073">
    <property type="entry name" value="C1q_dom"/>
</dbReference>
<keyword evidence="7" id="KW-1185">Reference proteome</keyword>
<dbReference type="PANTHER" id="PTHR22923">
    <property type="entry name" value="CEREBELLIN-RELATED"/>
    <property type="match status" value="1"/>
</dbReference>
<feature type="compositionally biased region" description="Acidic residues" evidence="5">
    <location>
        <begin position="165"/>
        <end position="176"/>
    </location>
</feature>
<keyword evidence="4" id="KW-0175">Coiled coil</keyword>
<evidence type="ECO:0000313" key="8">
    <source>
        <dbReference type="RefSeq" id="XP_022308166.1"/>
    </source>
</evidence>
<dbReference type="OrthoDB" id="6151356at2759"/>
<keyword evidence="3" id="KW-0732">Signal</keyword>
<feature type="compositionally biased region" description="Acidic residues" evidence="5">
    <location>
        <begin position="288"/>
        <end position="298"/>
    </location>
</feature>
<feature type="compositionally biased region" description="Low complexity" evidence="5">
    <location>
        <begin position="177"/>
        <end position="192"/>
    </location>
</feature>
<organism evidence="7 8">
    <name type="scientific">Crassostrea virginica</name>
    <name type="common">Eastern oyster</name>
    <dbReference type="NCBI Taxonomy" id="6565"/>
    <lineage>
        <taxon>Eukaryota</taxon>
        <taxon>Metazoa</taxon>
        <taxon>Spiralia</taxon>
        <taxon>Lophotrochozoa</taxon>
        <taxon>Mollusca</taxon>
        <taxon>Bivalvia</taxon>
        <taxon>Autobranchia</taxon>
        <taxon>Pteriomorphia</taxon>
        <taxon>Ostreida</taxon>
        <taxon>Ostreoidea</taxon>
        <taxon>Ostreidae</taxon>
        <taxon>Crassostrea</taxon>
    </lineage>
</organism>
<feature type="compositionally biased region" description="Basic and acidic residues" evidence="5">
    <location>
        <begin position="270"/>
        <end position="287"/>
    </location>
</feature>
<dbReference type="InterPro" id="IPR008983">
    <property type="entry name" value="Tumour_necrosis_fac-like_dom"/>
</dbReference>
<dbReference type="Pfam" id="PF00386">
    <property type="entry name" value="C1q"/>
    <property type="match status" value="1"/>
</dbReference>
<name>A0A8B8BZA5_CRAVI</name>
<feature type="coiled-coil region" evidence="4">
    <location>
        <begin position="314"/>
        <end position="348"/>
    </location>
</feature>
<accession>A0A8B8BZA5</accession>
<dbReference type="Pfam" id="PF02338">
    <property type="entry name" value="OTU"/>
    <property type="match status" value="1"/>
</dbReference>
<evidence type="ECO:0000256" key="5">
    <source>
        <dbReference type="SAM" id="MobiDB-lite"/>
    </source>
</evidence>